<gene>
    <name evidence="2" type="ORF">T02_1307</name>
</gene>
<evidence type="ECO:0000256" key="1">
    <source>
        <dbReference type="SAM" id="MobiDB-lite"/>
    </source>
</evidence>
<keyword evidence="3" id="KW-1185">Reference proteome</keyword>
<dbReference type="Proteomes" id="UP000054721">
    <property type="component" value="Unassembled WGS sequence"/>
</dbReference>
<feature type="region of interest" description="Disordered" evidence="1">
    <location>
        <begin position="1"/>
        <end position="49"/>
    </location>
</feature>
<dbReference type="AlphaFoldDB" id="A0A0V1KM86"/>
<feature type="region of interest" description="Disordered" evidence="1">
    <location>
        <begin position="391"/>
        <end position="431"/>
    </location>
</feature>
<feature type="compositionally biased region" description="Basic and acidic residues" evidence="1">
    <location>
        <begin position="277"/>
        <end position="288"/>
    </location>
</feature>
<evidence type="ECO:0000313" key="3">
    <source>
        <dbReference type="Proteomes" id="UP000054721"/>
    </source>
</evidence>
<feature type="region of interest" description="Disordered" evidence="1">
    <location>
        <begin position="95"/>
        <end position="200"/>
    </location>
</feature>
<accession>A0A0V1KM86</accession>
<organism evidence="2 3">
    <name type="scientific">Trichinella nativa</name>
    <dbReference type="NCBI Taxonomy" id="6335"/>
    <lineage>
        <taxon>Eukaryota</taxon>
        <taxon>Metazoa</taxon>
        <taxon>Ecdysozoa</taxon>
        <taxon>Nematoda</taxon>
        <taxon>Enoplea</taxon>
        <taxon>Dorylaimia</taxon>
        <taxon>Trichinellida</taxon>
        <taxon>Trichinellidae</taxon>
        <taxon>Trichinella</taxon>
    </lineage>
</organism>
<comment type="caution">
    <text evidence="2">The sequence shown here is derived from an EMBL/GenBank/DDBJ whole genome shotgun (WGS) entry which is preliminary data.</text>
</comment>
<feature type="region of interest" description="Disordered" evidence="1">
    <location>
        <begin position="214"/>
        <end position="288"/>
    </location>
</feature>
<reference evidence="2 3" key="1">
    <citation type="submission" date="2015-05" db="EMBL/GenBank/DDBJ databases">
        <title>Evolution of Trichinella species and genotypes.</title>
        <authorList>
            <person name="Korhonen P.K."/>
            <person name="Edoardo P."/>
            <person name="Giuseppe L.R."/>
            <person name="Gasser R.B."/>
        </authorList>
    </citation>
    <scope>NUCLEOTIDE SEQUENCE [LARGE SCALE GENOMIC DNA]</scope>
    <source>
        <strain evidence="2">ISS10</strain>
    </source>
</reference>
<sequence length="449" mass="48677">DDGAPRGRGEGGPGRKGRGVSPDVGEGGGASSSRGARPAPLRAPARPTQPLEPILIPKLRIRLADFPYLHCSNMPEAVHLGDLLRIWVRPGARFTPSPPDFQGPARAHRTPPEPRRFPRHGPLSRGEPIPGRPALHKEKRTLPGAPAGFSGIGRVTALDASRRPSPPLRIRGSEPDSLSIGRGQRRPSPVPSERHSPISQDRLTHVQLLFTWNPSPLRPSKLQGSPQRPSYSSRRSVRGARRRGGETRRAEGRRGTGPRHAPPTPRDAHPRPLPSRSDCRRRPADSDFHGHRPAVYINQHLFWGLMSVGIGRLNPAFGSSRSASSAYQKWPTRHSHSTPGSTPASRASYPFKSFAPIPRSDDRFARQDRYGPPPEFPLASPCPGIVHHLSGPNAYARAPPPRRGGRDGPVVRPRRTGEASGSHLGPPGGALHLHCATAAFGRAPDSRTR</sequence>
<feature type="region of interest" description="Disordered" evidence="1">
    <location>
        <begin position="318"/>
        <end position="374"/>
    </location>
</feature>
<dbReference type="EMBL" id="JYDW01000396">
    <property type="protein sequence ID" value="KRZ48505.1"/>
    <property type="molecule type" value="Genomic_DNA"/>
</dbReference>
<proteinExistence type="predicted"/>
<feature type="non-terminal residue" evidence="2">
    <location>
        <position position="449"/>
    </location>
</feature>
<feature type="compositionally biased region" description="Basic and acidic residues" evidence="1">
    <location>
        <begin position="359"/>
        <end position="369"/>
    </location>
</feature>
<feature type="compositionally biased region" description="Basic and acidic residues" evidence="1">
    <location>
        <begin position="243"/>
        <end position="254"/>
    </location>
</feature>
<protein>
    <submittedName>
        <fullName evidence="2">Uncharacterized protein</fullName>
    </submittedName>
</protein>
<name>A0A0V1KM86_9BILA</name>
<feature type="compositionally biased region" description="Low complexity" evidence="1">
    <location>
        <begin position="223"/>
        <end position="234"/>
    </location>
</feature>
<feature type="compositionally biased region" description="Polar residues" evidence="1">
    <location>
        <begin position="318"/>
        <end position="327"/>
    </location>
</feature>
<evidence type="ECO:0000313" key="2">
    <source>
        <dbReference type="EMBL" id="KRZ48505.1"/>
    </source>
</evidence>
<feature type="compositionally biased region" description="Low complexity" evidence="1">
    <location>
        <begin position="31"/>
        <end position="46"/>
    </location>
</feature>